<dbReference type="Pfam" id="PF03717">
    <property type="entry name" value="PBP_dimer"/>
    <property type="match status" value="1"/>
</dbReference>
<evidence type="ECO:0000259" key="5">
    <source>
        <dbReference type="Pfam" id="PF03717"/>
    </source>
</evidence>
<sequence>MMRKSMSSRFLFSERRKKGTPNIIRKRITFVAVLLALPLLGIVIRLFQLQIVDAKTYSILASDQHEVEQVLVPKRGTIYLRDRWDGTLQPIAKDEDVWQVYLVTREIKDDQQTAEDLAQILGTPVPELEQIIASSTYAVLTKDASQETVDALNAKHIPGVGITKAQTRFYPEKGIGGQVLGFVNNDDENKRVGRYGLEASLQDELAGKYGSILLEKDAAGRRLTLGTTKLEEASDGSDLVLTLDRTIQYEACRQIREAVGKFQADSGSIVVLDPNSGAVWAMCSWPDFEPETYNTVDDISVFNNPVTFSQYEPGSVFKPVTISAGLNEKLINPDTTYVDKGEEHIDNFTIRDSDKQAHGVQTMTQVLEKSLNLGTIFVERLLGKERFKSYVEKFGFGKTTNIELAPEAKGDIRPLAKPGDIFAATASFGQGIAVTPMQLVTAYAALGNGGKLYRPYIIDEVHHPDGTTQKTQPEVVSQPISTRTSRLVSGMLVTVVENGHGAQAGVSGYYVAGKTGTAQIPDFKNGGYLTNGTIGSFAGYAPASDPKFVMLVKVDHPRTVQYAESSAAPVFGSMAKFLLSYLHVEPERPIIEKPLAPLPPLPTDATTTDPTP</sequence>
<dbReference type="InterPro" id="IPR036138">
    <property type="entry name" value="PBP_dimer_sf"/>
</dbReference>
<evidence type="ECO:0000256" key="3">
    <source>
        <dbReference type="SAM" id="MobiDB-lite"/>
    </source>
</evidence>
<comment type="subcellular location">
    <subcellularLocation>
        <location evidence="1">Membrane</location>
    </subcellularLocation>
</comment>
<dbReference type="Gene3D" id="3.90.1310.10">
    <property type="entry name" value="Penicillin-binding protein 2a (Domain 2)"/>
    <property type="match status" value="1"/>
</dbReference>
<dbReference type="Proteomes" id="UP000231581">
    <property type="component" value="Unassembled WGS sequence"/>
</dbReference>
<comment type="caution">
    <text evidence="6">The sequence shown here is derived from an EMBL/GenBank/DDBJ whole genome shotgun (WGS) entry which is preliminary data.</text>
</comment>
<dbReference type="GO" id="GO:0008658">
    <property type="term" value="F:penicillin binding"/>
    <property type="evidence" value="ECO:0007669"/>
    <property type="project" value="InterPro"/>
</dbReference>
<feature type="domain" description="Penicillin-binding protein dimerisation" evidence="5">
    <location>
        <begin position="72"/>
        <end position="223"/>
    </location>
</feature>
<dbReference type="EMBL" id="PCSZ01000076">
    <property type="protein sequence ID" value="PIP60226.1"/>
    <property type="molecule type" value="Genomic_DNA"/>
</dbReference>
<keyword evidence="2" id="KW-0472">Membrane</keyword>
<dbReference type="InterPro" id="IPR050515">
    <property type="entry name" value="Beta-lactam/transpept"/>
</dbReference>
<protein>
    <recommendedName>
        <fullName evidence="8">Penicillin-binding protein 2</fullName>
    </recommendedName>
</protein>
<proteinExistence type="predicted"/>
<dbReference type="InterPro" id="IPR005311">
    <property type="entry name" value="PBP_dimer"/>
</dbReference>
<dbReference type="Gene3D" id="3.40.710.10">
    <property type="entry name" value="DD-peptidase/beta-lactamase superfamily"/>
    <property type="match status" value="1"/>
</dbReference>
<evidence type="ECO:0000313" key="7">
    <source>
        <dbReference type="Proteomes" id="UP000231581"/>
    </source>
</evidence>
<evidence type="ECO:0000259" key="4">
    <source>
        <dbReference type="Pfam" id="PF00905"/>
    </source>
</evidence>
<dbReference type="GO" id="GO:0071555">
    <property type="term" value="P:cell wall organization"/>
    <property type="evidence" value="ECO:0007669"/>
    <property type="project" value="TreeGrafter"/>
</dbReference>
<evidence type="ECO:0000256" key="1">
    <source>
        <dbReference type="ARBA" id="ARBA00004370"/>
    </source>
</evidence>
<reference evidence="6 7" key="1">
    <citation type="submission" date="2017-09" db="EMBL/GenBank/DDBJ databases">
        <title>Depth-based differentiation of microbial function through sediment-hosted aquifers and enrichment of novel symbionts in the deep terrestrial subsurface.</title>
        <authorList>
            <person name="Probst A.J."/>
            <person name="Ladd B."/>
            <person name="Jarett J.K."/>
            <person name="Geller-Mcgrath D.E."/>
            <person name="Sieber C.M."/>
            <person name="Emerson J.B."/>
            <person name="Anantharaman K."/>
            <person name="Thomas B.C."/>
            <person name="Malmstrom R."/>
            <person name="Stieglmeier M."/>
            <person name="Klingl A."/>
            <person name="Woyke T."/>
            <person name="Ryan C.M."/>
            <person name="Banfield J.F."/>
        </authorList>
    </citation>
    <scope>NUCLEOTIDE SEQUENCE [LARGE SCALE GENOMIC DNA]</scope>
    <source>
        <strain evidence="6">CG22_combo_CG10-13_8_21_14_all_47_17</strain>
    </source>
</reference>
<evidence type="ECO:0000256" key="2">
    <source>
        <dbReference type="ARBA" id="ARBA00023136"/>
    </source>
</evidence>
<evidence type="ECO:0008006" key="8">
    <source>
        <dbReference type="Google" id="ProtNLM"/>
    </source>
</evidence>
<dbReference type="SUPFAM" id="SSF56601">
    <property type="entry name" value="beta-lactamase/transpeptidase-like"/>
    <property type="match status" value="1"/>
</dbReference>
<dbReference type="PANTHER" id="PTHR30627">
    <property type="entry name" value="PEPTIDOGLYCAN D,D-TRANSPEPTIDASE"/>
    <property type="match status" value="1"/>
</dbReference>
<dbReference type="PANTHER" id="PTHR30627:SF1">
    <property type="entry name" value="PEPTIDOGLYCAN D,D-TRANSPEPTIDASE FTSI"/>
    <property type="match status" value="1"/>
</dbReference>
<feature type="compositionally biased region" description="Low complexity" evidence="3">
    <location>
        <begin position="603"/>
        <end position="612"/>
    </location>
</feature>
<evidence type="ECO:0000313" key="6">
    <source>
        <dbReference type="EMBL" id="PIP60226.1"/>
    </source>
</evidence>
<dbReference type="InterPro" id="IPR001460">
    <property type="entry name" value="PCN-bd_Tpept"/>
</dbReference>
<dbReference type="Gene3D" id="3.30.450.330">
    <property type="match status" value="1"/>
</dbReference>
<dbReference type="InterPro" id="IPR012338">
    <property type="entry name" value="Beta-lactam/transpept-like"/>
</dbReference>
<dbReference type="Pfam" id="PF00905">
    <property type="entry name" value="Transpeptidase"/>
    <property type="match status" value="1"/>
</dbReference>
<gene>
    <name evidence="6" type="ORF">COX00_04170</name>
</gene>
<accession>A0A2H0BRB2</accession>
<dbReference type="AlphaFoldDB" id="A0A2H0BRB2"/>
<dbReference type="SUPFAM" id="SSF56519">
    <property type="entry name" value="Penicillin binding protein dimerisation domain"/>
    <property type="match status" value="1"/>
</dbReference>
<dbReference type="GO" id="GO:0005886">
    <property type="term" value="C:plasma membrane"/>
    <property type="evidence" value="ECO:0007669"/>
    <property type="project" value="TreeGrafter"/>
</dbReference>
<name>A0A2H0BRB2_9BACT</name>
<organism evidence="6 7">
    <name type="scientific">Candidatus Uhrbacteria bacterium CG22_combo_CG10-13_8_21_14_all_47_17</name>
    <dbReference type="NCBI Taxonomy" id="1975041"/>
    <lineage>
        <taxon>Bacteria</taxon>
        <taxon>Candidatus Uhriibacteriota</taxon>
    </lineage>
</organism>
<feature type="domain" description="Penicillin-binding protein transpeptidase" evidence="4">
    <location>
        <begin position="267"/>
        <end position="572"/>
    </location>
</feature>
<feature type="region of interest" description="Disordered" evidence="3">
    <location>
        <begin position="593"/>
        <end position="612"/>
    </location>
</feature>